<dbReference type="AlphaFoldDB" id="A0A1M4V4W8"/>
<evidence type="ECO:0000256" key="5">
    <source>
        <dbReference type="PIRSR" id="PIRSR000699-1"/>
    </source>
</evidence>
<dbReference type="PANTHER" id="PTHR34382">
    <property type="entry name" value="PTS SYSTEM N,N'-DIACETYLCHITOBIOSE-SPECIFIC EIIA COMPONENT"/>
    <property type="match status" value="1"/>
</dbReference>
<evidence type="ECO:0000313" key="9">
    <source>
        <dbReference type="Proteomes" id="UP000184476"/>
    </source>
</evidence>
<feature type="active site" description="Tele-phosphohistidine intermediate" evidence="5">
    <location>
        <position position="77"/>
    </location>
</feature>
<keyword evidence="2" id="KW-0762">Sugar transport</keyword>
<evidence type="ECO:0000313" key="8">
    <source>
        <dbReference type="EMBL" id="SHE63960.1"/>
    </source>
</evidence>
<evidence type="ECO:0000256" key="6">
    <source>
        <dbReference type="PIRSR" id="PIRSR000699-2"/>
    </source>
</evidence>
<evidence type="ECO:0000256" key="7">
    <source>
        <dbReference type="PROSITE-ProRule" id="PRU00418"/>
    </source>
</evidence>
<dbReference type="PROSITE" id="PS51095">
    <property type="entry name" value="PTS_EIIA_TYPE_3"/>
    <property type="match status" value="1"/>
</dbReference>
<dbReference type="Proteomes" id="UP000184476">
    <property type="component" value="Unassembled WGS sequence"/>
</dbReference>
<dbReference type="GO" id="GO:0046872">
    <property type="term" value="F:metal ion binding"/>
    <property type="evidence" value="ECO:0007669"/>
    <property type="project" value="UniProtKB-KW"/>
</dbReference>
<dbReference type="Pfam" id="PF02255">
    <property type="entry name" value="PTS_IIA"/>
    <property type="match status" value="1"/>
</dbReference>
<dbReference type="Gene3D" id="1.20.58.80">
    <property type="entry name" value="Phosphotransferase system, lactose/cellobiose-type IIA subunit"/>
    <property type="match status" value="1"/>
</dbReference>
<comment type="cofactor">
    <cofactor evidence="6">
        <name>Mg(2+)</name>
        <dbReference type="ChEBI" id="CHEBI:18420"/>
    </cofactor>
    <text evidence="6">Binds 1 Mg(2+) ion per trimer.</text>
</comment>
<keyword evidence="1" id="KW-0813">Transport</keyword>
<keyword evidence="6" id="KW-0479">Metal-binding</keyword>
<evidence type="ECO:0000256" key="2">
    <source>
        <dbReference type="ARBA" id="ARBA00022597"/>
    </source>
</evidence>
<evidence type="ECO:0000256" key="3">
    <source>
        <dbReference type="ARBA" id="ARBA00022679"/>
    </source>
</evidence>
<accession>A0A1M4V4W8</accession>
<gene>
    <name evidence="8" type="ORF">SAMN05444392_102168</name>
</gene>
<keyword evidence="9" id="KW-1185">Reference proteome</keyword>
<feature type="modified residue" description="Phosphohistidine; by HPr" evidence="7">
    <location>
        <position position="77"/>
    </location>
</feature>
<dbReference type="SUPFAM" id="SSF46973">
    <property type="entry name" value="Enzyme IIa from lactose specific PTS, IIa-lac"/>
    <property type="match status" value="1"/>
</dbReference>
<dbReference type="GO" id="GO:0009401">
    <property type="term" value="P:phosphoenolpyruvate-dependent sugar phosphotransferase system"/>
    <property type="evidence" value="ECO:0007669"/>
    <property type="project" value="UniProtKB-KW"/>
</dbReference>
<keyword evidence="4" id="KW-0598">Phosphotransferase system</keyword>
<sequence>MTEEISQVAMKIILHAGNARTFIMESFQCMGEEQFTEAREKLKEAKQETLLAHKAQTETIQSEAQGNKHEFSLLFAHAQDTLMTIMSEWNIANQLVKVFEQMSKRINHPQ</sequence>
<name>A0A1M4V4W8_9BACL</name>
<dbReference type="STRING" id="112248.SAMN05444392_102168"/>
<proteinExistence type="predicted"/>
<keyword evidence="6" id="KW-0460">Magnesium</keyword>
<protein>
    <submittedName>
        <fullName evidence="8">PTS system, cellobiose-specific IIA component</fullName>
    </submittedName>
</protein>
<organism evidence="8 9">
    <name type="scientific">Seinonella peptonophila</name>
    <dbReference type="NCBI Taxonomy" id="112248"/>
    <lineage>
        <taxon>Bacteria</taxon>
        <taxon>Bacillati</taxon>
        <taxon>Bacillota</taxon>
        <taxon>Bacilli</taxon>
        <taxon>Bacillales</taxon>
        <taxon>Thermoactinomycetaceae</taxon>
        <taxon>Seinonella</taxon>
    </lineage>
</organism>
<dbReference type="GO" id="GO:0016740">
    <property type="term" value="F:transferase activity"/>
    <property type="evidence" value="ECO:0007669"/>
    <property type="project" value="UniProtKB-KW"/>
</dbReference>
<dbReference type="OrthoDB" id="350602at2"/>
<reference evidence="8 9" key="1">
    <citation type="submission" date="2016-11" db="EMBL/GenBank/DDBJ databases">
        <authorList>
            <person name="Jaros S."/>
            <person name="Januszkiewicz K."/>
            <person name="Wedrychowicz H."/>
        </authorList>
    </citation>
    <scope>NUCLEOTIDE SEQUENCE [LARGE SCALE GENOMIC DNA]</scope>
    <source>
        <strain evidence="8 9">DSM 44666</strain>
    </source>
</reference>
<feature type="binding site" evidence="6">
    <location>
        <position position="80"/>
    </location>
    <ligand>
        <name>Mg(2+)</name>
        <dbReference type="ChEBI" id="CHEBI:18420"/>
        <note>ligand shared between all trimeric partners</note>
    </ligand>
</feature>
<dbReference type="RefSeq" id="WP_073153376.1">
    <property type="nucleotide sequence ID" value="NZ_FQVL01000002.1"/>
</dbReference>
<evidence type="ECO:0000256" key="1">
    <source>
        <dbReference type="ARBA" id="ARBA00022448"/>
    </source>
</evidence>
<dbReference type="PIRSF" id="PIRSF000699">
    <property type="entry name" value="PTS_IILac_III"/>
    <property type="match status" value="1"/>
</dbReference>
<dbReference type="PANTHER" id="PTHR34382:SF7">
    <property type="entry name" value="PTS SYSTEM N,N'-DIACETYLCHITOBIOSE-SPECIFIC EIIA COMPONENT"/>
    <property type="match status" value="1"/>
</dbReference>
<keyword evidence="3" id="KW-0808">Transferase</keyword>
<dbReference type="InterPro" id="IPR003188">
    <property type="entry name" value="PTS_IIA_lac/cel"/>
</dbReference>
<evidence type="ECO:0000256" key="4">
    <source>
        <dbReference type="ARBA" id="ARBA00022683"/>
    </source>
</evidence>
<dbReference type="EMBL" id="FQVL01000002">
    <property type="protein sequence ID" value="SHE63960.1"/>
    <property type="molecule type" value="Genomic_DNA"/>
</dbReference>
<dbReference type="InterPro" id="IPR036542">
    <property type="entry name" value="PTS_IIA_lac/cel_sf"/>
</dbReference>